<reference evidence="7 8" key="1">
    <citation type="journal article" date="2010" name="Proc. Natl. Acad. Sci. U.S.A.">
        <title>A Nitrospira metagenome illuminates the physiology and evolution of globally important nitrite-oxidizing bacteria.</title>
        <authorList>
            <person name="Lucker S."/>
            <person name="Wagner M."/>
            <person name="Maixner F."/>
            <person name="Pelletier E."/>
            <person name="Koch H."/>
            <person name="Vacherie B."/>
            <person name="Rattei T."/>
            <person name="Sinninghe Damste J."/>
            <person name="Spieck E."/>
            <person name="Le Paslier D."/>
            <person name="Daims H."/>
        </authorList>
    </citation>
    <scope>NUCLEOTIDE SEQUENCE [LARGE SCALE GENOMIC DNA]</scope>
</reference>
<evidence type="ECO:0000313" key="8">
    <source>
        <dbReference type="Proteomes" id="UP000001660"/>
    </source>
</evidence>
<name>D8PDY0_9BACT</name>
<dbReference type="PANTHER" id="PTHR33602">
    <property type="entry name" value="REGULATORY PROTEIN RECX FAMILY PROTEIN"/>
    <property type="match status" value="1"/>
</dbReference>
<dbReference type="AlphaFoldDB" id="D8PDY0"/>
<evidence type="ECO:0000259" key="6">
    <source>
        <dbReference type="Pfam" id="PF02631"/>
    </source>
</evidence>
<evidence type="ECO:0000256" key="2">
    <source>
        <dbReference type="ARBA" id="ARBA00009695"/>
    </source>
</evidence>
<dbReference type="EMBL" id="FP929003">
    <property type="protein sequence ID" value="CBK41439.1"/>
    <property type="molecule type" value="Genomic_DNA"/>
</dbReference>
<evidence type="ECO:0000256" key="5">
    <source>
        <dbReference type="HAMAP-Rule" id="MF_01114"/>
    </source>
</evidence>
<feature type="domain" description="RecX second three-helical" evidence="6">
    <location>
        <begin position="66"/>
        <end position="107"/>
    </location>
</feature>
<dbReference type="OrthoDB" id="9813859at2"/>
<dbReference type="STRING" id="330214.NIDE1706"/>
<accession>D8PDY0</accession>
<organism evidence="7 8">
    <name type="scientific">Nitrospira defluvii</name>
    <dbReference type="NCBI Taxonomy" id="330214"/>
    <lineage>
        <taxon>Bacteria</taxon>
        <taxon>Pseudomonadati</taxon>
        <taxon>Nitrospirota</taxon>
        <taxon>Nitrospiria</taxon>
        <taxon>Nitrospirales</taxon>
        <taxon>Nitrospiraceae</taxon>
        <taxon>Nitrospira</taxon>
    </lineage>
</organism>
<comment type="function">
    <text evidence="5">Modulates RecA activity.</text>
</comment>
<dbReference type="Gene3D" id="1.10.10.10">
    <property type="entry name" value="Winged helix-like DNA-binding domain superfamily/Winged helix DNA-binding domain"/>
    <property type="match status" value="1"/>
</dbReference>
<dbReference type="GO" id="GO:0006282">
    <property type="term" value="P:regulation of DNA repair"/>
    <property type="evidence" value="ECO:0007669"/>
    <property type="project" value="UniProtKB-UniRule"/>
</dbReference>
<dbReference type="InterPro" id="IPR003783">
    <property type="entry name" value="Regulatory_RecX"/>
</dbReference>
<dbReference type="InterPro" id="IPR036388">
    <property type="entry name" value="WH-like_DNA-bd_sf"/>
</dbReference>
<dbReference type="Proteomes" id="UP000001660">
    <property type="component" value="Chromosome"/>
</dbReference>
<evidence type="ECO:0000256" key="1">
    <source>
        <dbReference type="ARBA" id="ARBA00004496"/>
    </source>
</evidence>
<comment type="similarity">
    <text evidence="2 5">Belongs to the RecX family.</text>
</comment>
<evidence type="ECO:0000256" key="3">
    <source>
        <dbReference type="ARBA" id="ARBA00018111"/>
    </source>
</evidence>
<proteinExistence type="inferred from homology"/>
<dbReference type="HAMAP" id="MF_01114">
    <property type="entry name" value="RecX"/>
    <property type="match status" value="1"/>
</dbReference>
<dbReference type="KEGG" id="nde:NIDE1706"/>
<gene>
    <name evidence="5" type="primary">recX</name>
    <name evidence="7" type="ORF">NIDE1706</name>
</gene>
<dbReference type="Pfam" id="PF02631">
    <property type="entry name" value="RecX_HTH2"/>
    <property type="match status" value="1"/>
</dbReference>
<dbReference type="HOGENOM" id="CLU_1607849_0_0_0"/>
<sequence>MVAVRTARSTGRRTKPTPDYLALAIRYLARTDRTVAQVERYVQEKGANRAEGRLVVRELERRGYLNDQAYATRWAETRLSRHPMGRERLKAELLNRGFEDSVAERALRQAYRSISEQELACQALEGRASRTRPVQWVRFLRQRGFDDDTIQQVTQVDLETGLDEI</sequence>
<protein>
    <recommendedName>
        <fullName evidence="3 5">Regulatory protein RecX</fullName>
    </recommendedName>
</protein>
<dbReference type="eggNOG" id="COG2137">
    <property type="taxonomic scope" value="Bacteria"/>
</dbReference>
<evidence type="ECO:0000313" key="7">
    <source>
        <dbReference type="EMBL" id="CBK41439.1"/>
    </source>
</evidence>
<dbReference type="PANTHER" id="PTHR33602:SF1">
    <property type="entry name" value="REGULATORY PROTEIN RECX FAMILY PROTEIN"/>
    <property type="match status" value="1"/>
</dbReference>
<dbReference type="InterPro" id="IPR053924">
    <property type="entry name" value="RecX_HTH_2nd"/>
</dbReference>
<dbReference type="GO" id="GO:0005737">
    <property type="term" value="C:cytoplasm"/>
    <property type="evidence" value="ECO:0007669"/>
    <property type="project" value="UniProtKB-SubCell"/>
</dbReference>
<evidence type="ECO:0000256" key="4">
    <source>
        <dbReference type="ARBA" id="ARBA00022490"/>
    </source>
</evidence>
<comment type="subcellular location">
    <subcellularLocation>
        <location evidence="1 5">Cytoplasm</location>
    </subcellularLocation>
</comment>
<keyword evidence="4 5" id="KW-0963">Cytoplasm</keyword>
<keyword evidence="8" id="KW-1185">Reference proteome</keyword>